<accession>A1X5G0</accession>
<evidence type="ECO:0000259" key="2">
    <source>
        <dbReference type="PROSITE" id="PS51465"/>
    </source>
</evidence>
<dbReference type="InterPro" id="IPR002350">
    <property type="entry name" value="Kazal_dom"/>
</dbReference>
<dbReference type="SUPFAM" id="SSF100895">
    <property type="entry name" value="Kazal-type serine protease inhibitors"/>
    <property type="match status" value="3"/>
</dbReference>
<proteinExistence type="evidence at transcript level"/>
<reference evidence="3" key="1">
    <citation type="submission" date="2005-10" db="EMBL/GenBank/DDBJ databases">
        <title>Molecular cloning, characterization and expression of two serine proteinase inhibitor genes in the bay scallops (Argopecten irradians).</title>
        <authorList>
            <person name="Zhu L."/>
            <person name="Song L."/>
        </authorList>
    </citation>
    <scope>NUCLEOTIDE SEQUENCE</scope>
    <source>
        <tissue evidence="3">Whole body</tissue>
    </source>
</reference>
<feature type="domain" description="Kazal-like" evidence="2">
    <location>
        <begin position="51"/>
        <end position="105"/>
    </location>
</feature>
<dbReference type="Pfam" id="PF07648">
    <property type="entry name" value="Kazal_2"/>
    <property type="match status" value="3"/>
</dbReference>
<evidence type="ECO:0000313" key="3">
    <source>
        <dbReference type="EMBL" id="ABB58757.1"/>
    </source>
</evidence>
<dbReference type="InterPro" id="IPR036058">
    <property type="entry name" value="Kazal_dom_sf"/>
</dbReference>
<dbReference type="Gene3D" id="3.30.60.30">
    <property type="match status" value="3"/>
</dbReference>
<dbReference type="PROSITE" id="PS00282">
    <property type="entry name" value="KAZAL_1"/>
    <property type="match status" value="1"/>
</dbReference>
<dbReference type="AlphaFoldDB" id="A1X5G0"/>
<evidence type="ECO:0000256" key="1">
    <source>
        <dbReference type="SAM" id="SignalP"/>
    </source>
</evidence>
<name>A1X5G0_ARGIR</name>
<feature type="signal peptide" evidence="1">
    <location>
        <begin position="1"/>
        <end position="22"/>
    </location>
</feature>
<dbReference type="SMART" id="SM00280">
    <property type="entry name" value="KAZAL"/>
    <property type="match status" value="3"/>
</dbReference>
<dbReference type="PROSITE" id="PS51465">
    <property type="entry name" value="KAZAL_2"/>
    <property type="match status" value="2"/>
</dbReference>
<dbReference type="EMBL" id="DQ236242">
    <property type="protein sequence ID" value="ABB58757.1"/>
    <property type="molecule type" value="mRNA"/>
</dbReference>
<dbReference type="PANTHER" id="PTHR21131">
    <property type="entry name" value="SERINE-TYPE ENDOPEPTIDASE INHIBITOR"/>
    <property type="match status" value="1"/>
</dbReference>
<protein>
    <submittedName>
        <fullName evidence="3">Serine protease inhibitor-1S</fullName>
    </submittedName>
</protein>
<sequence>MPRGSVAAIFVIFLYLQDEVEARRQMLCPRGPPVCGSNGRTYNNACRAIRSGTQIACRKPCPCQPDCVLCTAEYQPVCGVNGQTYSNICNAKCVGVNIKCNGQCPCGIKPCPCPLMISPVCGVNGKTYPNTCEATCNKVEVRCNNACPCRYGN</sequence>
<feature type="domain" description="Kazal-like" evidence="2">
    <location>
        <begin position="107"/>
        <end position="148"/>
    </location>
</feature>
<dbReference type="InterPro" id="IPR053265">
    <property type="entry name" value="Serpin"/>
</dbReference>
<dbReference type="PANTHER" id="PTHR21131:SF0">
    <property type="entry name" value="GEO10195P1-RELATED"/>
    <property type="match status" value="1"/>
</dbReference>
<organism evidence="3">
    <name type="scientific">Argopecten irradians</name>
    <name type="common">Bay scallop</name>
    <name type="synonym">Aequipecten irradians</name>
    <dbReference type="NCBI Taxonomy" id="31199"/>
    <lineage>
        <taxon>Eukaryota</taxon>
        <taxon>Metazoa</taxon>
        <taxon>Spiralia</taxon>
        <taxon>Lophotrochozoa</taxon>
        <taxon>Mollusca</taxon>
        <taxon>Bivalvia</taxon>
        <taxon>Autobranchia</taxon>
        <taxon>Pteriomorphia</taxon>
        <taxon>Pectinida</taxon>
        <taxon>Pectinoidea</taxon>
        <taxon>Pectinidae</taxon>
        <taxon>Argopecten</taxon>
    </lineage>
</organism>
<keyword evidence="1" id="KW-0732">Signal</keyword>
<feature type="chain" id="PRO_5002640642" evidence="1">
    <location>
        <begin position="23"/>
        <end position="153"/>
    </location>
</feature>